<feature type="domain" description="Major facilitator superfamily (MFS) profile" evidence="8">
    <location>
        <begin position="1"/>
        <end position="420"/>
    </location>
</feature>
<proteinExistence type="inferred from homology"/>
<feature type="transmembrane region" description="Helical" evidence="7">
    <location>
        <begin position="187"/>
        <end position="208"/>
    </location>
</feature>
<evidence type="ECO:0000313" key="10">
    <source>
        <dbReference type="Proteomes" id="UP000325395"/>
    </source>
</evidence>
<dbReference type="PROSITE" id="PS00216">
    <property type="entry name" value="SUGAR_TRANSPORT_1"/>
    <property type="match status" value="1"/>
</dbReference>
<feature type="transmembrane region" description="Helical" evidence="7">
    <location>
        <begin position="363"/>
        <end position="386"/>
    </location>
</feature>
<feature type="transmembrane region" description="Helical" evidence="7">
    <location>
        <begin position="398"/>
        <end position="416"/>
    </location>
</feature>
<dbReference type="PANTHER" id="PTHR48022:SF22">
    <property type="entry name" value="MAJOR FACILITATOR SUPERFAMILY (MFS) PROFILE DOMAIN-CONTAINING PROTEIN"/>
    <property type="match status" value="1"/>
</dbReference>
<dbReference type="EMBL" id="ML735770">
    <property type="protein sequence ID" value="KAE8415273.1"/>
    <property type="molecule type" value="Genomic_DNA"/>
</dbReference>
<feature type="transmembrane region" description="Helical" evidence="7">
    <location>
        <begin position="155"/>
        <end position="175"/>
    </location>
</feature>
<keyword evidence="10" id="KW-1185">Reference proteome</keyword>
<evidence type="ECO:0000256" key="6">
    <source>
        <dbReference type="SAM" id="MobiDB-lite"/>
    </source>
</evidence>
<dbReference type="SUPFAM" id="SSF103473">
    <property type="entry name" value="MFS general substrate transporter"/>
    <property type="match status" value="1"/>
</dbReference>
<accession>A0ABQ6WDS7</accession>
<dbReference type="InterPro" id="IPR005828">
    <property type="entry name" value="MFS_sugar_transport-like"/>
</dbReference>
<organism evidence="9 10">
    <name type="scientific">Aspergillus pseudocaelatus</name>
    <dbReference type="NCBI Taxonomy" id="1825620"/>
    <lineage>
        <taxon>Eukaryota</taxon>
        <taxon>Fungi</taxon>
        <taxon>Dikarya</taxon>
        <taxon>Ascomycota</taxon>
        <taxon>Pezizomycotina</taxon>
        <taxon>Eurotiomycetes</taxon>
        <taxon>Eurotiomycetidae</taxon>
        <taxon>Eurotiales</taxon>
        <taxon>Aspergillaceae</taxon>
        <taxon>Aspergillus</taxon>
        <taxon>Aspergillus subgen. Circumdati</taxon>
    </lineage>
</organism>
<comment type="similarity">
    <text evidence="2">Belongs to the major facilitator superfamily. Sugar transporter (TC 2.A.1.1) family.</text>
</comment>
<dbReference type="InterPro" id="IPR005829">
    <property type="entry name" value="Sugar_transporter_CS"/>
</dbReference>
<feature type="transmembrane region" description="Helical" evidence="7">
    <location>
        <begin position="97"/>
        <end position="115"/>
    </location>
</feature>
<keyword evidence="4 7" id="KW-1133">Transmembrane helix</keyword>
<evidence type="ECO:0000256" key="2">
    <source>
        <dbReference type="ARBA" id="ARBA00010992"/>
    </source>
</evidence>
<evidence type="ECO:0000256" key="5">
    <source>
        <dbReference type="ARBA" id="ARBA00023136"/>
    </source>
</evidence>
<feature type="region of interest" description="Disordered" evidence="6">
    <location>
        <begin position="1"/>
        <end position="27"/>
    </location>
</feature>
<dbReference type="PANTHER" id="PTHR48022">
    <property type="entry name" value="PLASTIDIC GLUCOSE TRANSPORTER 4"/>
    <property type="match status" value="1"/>
</dbReference>
<dbReference type="Gene3D" id="1.20.1250.20">
    <property type="entry name" value="MFS general substrate transporter like domains"/>
    <property type="match status" value="2"/>
</dbReference>
<comment type="subcellular location">
    <subcellularLocation>
        <location evidence="1">Membrane</location>
        <topology evidence="1">Multi-pass membrane protein</topology>
    </subcellularLocation>
</comment>
<sequence length="467" mass="52075">MEEQKSGASSVHIEHEIPDTLPHPAGKEKHNITRFENQASGNILSIPQFRKDFGYYYQGDYVQSAQWQSAFNAAPTASYVVGALALGEIADFIGRKWTLVGALAISFAAITMEVVATTNELFFSGKFLNGFSVRVIQSIAMAYIGEIVHTSVRGLATCLVGLVYTLGPIVCALIVNDTGTATSRWAYRAVFCAQYGFAAVSAAFVFFMPESPWWLASRGHDKKAVMNLRCLGSSLDEAENKLVTIKRTLEEIRRETEGASYLECFRKSNLRRTTIAVLSMTGNIISWWLIDRVGRHPVTFWPLFVQMVFLFIIGGRATQDSSKALTGAIVFLLLWCFVFNIGLAAMAYTIASEVPTARLRIKTVSIGLAAQNAFFVMWAFVLPYLFNPDKLNLGDKISFIYAGLTVLCLVYLYFFLPETGGRTYEELDELFMKKVPAREFKGYKTEVEERRVLAKSVTHGADEQTKQ</sequence>
<dbReference type="InterPro" id="IPR020846">
    <property type="entry name" value="MFS_dom"/>
</dbReference>
<evidence type="ECO:0000256" key="1">
    <source>
        <dbReference type="ARBA" id="ARBA00004141"/>
    </source>
</evidence>
<dbReference type="Proteomes" id="UP000325395">
    <property type="component" value="Unassembled WGS sequence"/>
</dbReference>
<evidence type="ECO:0000313" key="9">
    <source>
        <dbReference type="EMBL" id="KAE8415273.1"/>
    </source>
</evidence>
<name>A0ABQ6WDS7_9EURO</name>
<dbReference type="InterPro" id="IPR036259">
    <property type="entry name" value="MFS_trans_sf"/>
</dbReference>
<evidence type="ECO:0000259" key="8">
    <source>
        <dbReference type="PROSITE" id="PS50850"/>
    </source>
</evidence>
<feature type="transmembrane region" description="Helical" evidence="7">
    <location>
        <begin position="296"/>
        <end position="313"/>
    </location>
</feature>
<gene>
    <name evidence="9" type="ORF">BDV36DRAFT_285509</name>
</gene>
<dbReference type="InterPro" id="IPR050360">
    <property type="entry name" value="MFS_Sugar_Transporters"/>
</dbReference>
<dbReference type="PROSITE" id="PS50850">
    <property type="entry name" value="MFS"/>
    <property type="match status" value="1"/>
</dbReference>
<keyword evidence="3 7" id="KW-0812">Transmembrane</keyword>
<feature type="transmembrane region" description="Helical" evidence="7">
    <location>
        <begin position="325"/>
        <end position="351"/>
    </location>
</feature>
<evidence type="ECO:0000256" key="3">
    <source>
        <dbReference type="ARBA" id="ARBA00022692"/>
    </source>
</evidence>
<evidence type="ECO:0000256" key="4">
    <source>
        <dbReference type="ARBA" id="ARBA00022989"/>
    </source>
</evidence>
<reference evidence="9 10" key="1">
    <citation type="submission" date="2019-04" db="EMBL/GenBank/DDBJ databases">
        <authorList>
            <consortium name="DOE Joint Genome Institute"/>
            <person name="Mondo S."/>
            <person name="Kjaerbolling I."/>
            <person name="Vesth T."/>
            <person name="Frisvad J.C."/>
            <person name="Nybo J.L."/>
            <person name="Theobald S."/>
            <person name="Kildgaard S."/>
            <person name="Isbrandt T."/>
            <person name="Kuo A."/>
            <person name="Sato A."/>
            <person name="Lyhne E.K."/>
            <person name="Kogle M.E."/>
            <person name="Wiebenga A."/>
            <person name="Kun R.S."/>
            <person name="Lubbers R.J."/>
            <person name="Makela M.R."/>
            <person name="Barry K."/>
            <person name="Chovatia M."/>
            <person name="Clum A."/>
            <person name="Daum C."/>
            <person name="Haridas S."/>
            <person name="He G."/>
            <person name="LaButti K."/>
            <person name="Lipzen A."/>
            <person name="Riley R."/>
            <person name="Salamov A."/>
            <person name="Simmons B.A."/>
            <person name="Magnuson J.K."/>
            <person name="Henrissat B."/>
            <person name="Mortensen U.H."/>
            <person name="Larsen T.O."/>
            <person name="Devries R.P."/>
            <person name="Grigoriev I.V."/>
            <person name="Machida M."/>
            <person name="Baker S.E."/>
            <person name="Andersen M.R."/>
            <person name="Cantor M.N."/>
            <person name="Hua S.X."/>
        </authorList>
    </citation>
    <scope>NUCLEOTIDE SEQUENCE [LARGE SCALE GENOMIC DNA]</scope>
    <source>
        <strain evidence="9 10">CBS 117616</strain>
    </source>
</reference>
<dbReference type="Pfam" id="PF00083">
    <property type="entry name" value="Sugar_tr"/>
    <property type="match status" value="1"/>
</dbReference>
<evidence type="ECO:0000256" key="7">
    <source>
        <dbReference type="SAM" id="Phobius"/>
    </source>
</evidence>
<feature type="transmembrane region" description="Helical" evidence="7">
    <location>
        <begin position="273"/>
        <end position="290"/>
    </location>
</feature>
<keyword evidence="5 7" id="KW-0472">Membrane</keyword>
<protein>
    <submittedName>
        <fullName evidence="9">MFS general substrate transporter</fullName>
    </submittedName>
</protein>